<dbReference type="InterPro" id="IPR002110">
    <property type="entry name" value="Ankyrin_rpt"/>
</dbReference>
<feature type="domain" description="Death" evidence="3">
    <location>
        <begin position="473"/>
        <end position="547"/>
    </location>
</feature>
<dbReference type="PROSITE" id="PS50017">
    <property type="entry name" value="DEATH_DOMAIN"/>
    <property type="match status" value="1"/>
</dbReference>
<dbReference type="GeneTree" id="ENSGT00940000154170"/>
<reference evidence="4" key="2">
    <citation type="submission" date="2020-05" db="UniProtKB">
        <authorList>
            <consortium name="Ensembl"/>
        </authorList>
    </citation>
    <scope>IDENTIFICATION</scope>
</reference>
<dbReference type="SUPFAM" id="SSF48403">
    <property type="entry name" value="Ankyrin repeat"/>
    <property type="match status" value="1"/>
</dbReference>
<feature type="repeat" description="ANK" evidence="1">
    <location>
        <begin position="130"/>
        <end position="162"/>
    </location>
</feature>
<dbReference type="InterPro" id="IPR052457">
    <property type="entry name" value="Ankyrin-DD_containing_protein"/>
</dbReference>
<accession>A0A6I8PXZ0</accession>
<dbReference type="PROSITE" id="PS50088">
    <property type="entry name" value="ANK_REPEAT"/>
    <property type="match status" value="7"/>
</dbReference>
<dbReference type="Gene3D" id="1.25.40.20">
    <property type="entry name" value="Ankyrin repeat-containing domain"/>
    <property type="match status" value="5"/>
</dbReference>
<dbReference type="CDD" id="cd01670">
    <property type="entry name" value="Death"/>
    <property type="match status" value="1"/>
</dbReference>
<name>A0A6I8PXZ0_XENTR</name>
<dbReference type="Gene3D" id="1.10.533.10">
    <property type="entry name" value="Death Domain, Fas"/>
    <property type="match status" value="1"/>
</dbReference>
<evidence type="ECO:0000256" key="2">
    <source>
        <dbReference type="SAM" id="MobiDB-lite"/>
    </source>
</evidence>
<dbReference type="Pfam" id="PF13637">
    <property type="entry name" value="Ank_4"/>
    <property type="match status" value="1"/>
</dbReference>
<proteinExistence type="predicted"/>
<dbReference type="SUPFAM" id="SSF47986">
    <property type="entry name" value="DEATH domain"/>
    <property type="match status" value="1"/>
</dbReference>
<dbReference type="SMART" id="SM00248">
    <property type="entry name" value="ANK"/>
    <property type="match status" value="11"/>
</dbReference>
<dbReference type="InterPro" id="IPR000488">
    <property type="entry name" value="Death_dom"/>
</dbReference>
<keyword evidence="1" id="KW-0040">ANK repeat</keyword>
<dbReference type="PANTHER" id="PTHR24125:SF1">
    <property type="entry name" value="ANKYRIN REPEAT AND DEATH DOMAIN-CONTAINING PROTEIN 1B"/>
    <property type="match status" value="1"/>
</dbReference>
<feature type="repeat" description="ANK" evidence="1">
    <location>
        <begin position="299"/>
        <end position="331"/>
    </location>
</feature>
<feature type="repeat" description="ANK" evidence="1">
    <location>
        <begin position="231"/>
        <end position="253"/>
    </location>
</feature>
<dbReference type="PROSITE" id="PS50297">
    <property type="entry name" value="ANK_REP_REGION"/>
    <property type="match status" value="7"/>
</dbReference>
<dbReference type="Pfam" id="PF00531">
    <property type="entry name" value="Death"/>
    <property type="match status" value="1"/>
</dbReference>
<dbReference type="FunCoup" id="A0A6I8PXZ0">
    <property type="interactions" value="3"/>
</dbReference>
<feature type="repeat" description="ANK" evidence="1">
    <location>
        <begin position="266"/>
        <end position="298"/>
    </location>
</feature>
<reference evidence="4" key="1">
    <citation type="journal article" date="2010" name="Science">
        <title>The genome of the Western clawed frog Xenopus tropicalis.</title>
        <authorList>
            <person name="Hellsten U."/>
            <person name="Harland R.M."/>
            <person name="Gilchrist M.J."/>
            <person name="Hendrix D."/>
            <person name="Jurka J."/>
            <person name="Kapitonov V."/>
            <person name="Ovcharenko I."/>
            <person name="Putnam N.H."/>
            <person name="Shu S."/>
            <person name="Taher L."/>
            <person name="Blitz I.L."/>
            <person name="Blumberg B."/>
            <person name="Dichmann D.S."/>
            <person name="Dubchak I."/>
            <person name="Amaya E."/>
            <person name="Detter J.C."/>
            <person name="Fletcher R."/>
            <person name="Gerhard D.S."/>
            <person name="Goodstein D."/>
            <person name="Graves T."/>
            <person name="Grigoriev I.V."/>
            <person name="Grimwood J."/>
            <person name="Kawashima T."/>
            <person name="Lindquist E."/>
            <person name="Lucas S.M."/>
            <person name="Mead P.E."/>
            <person name="Mitros T."/>
            <person name="Ogino H."/>
            <person name="Ohta Y."/>
            <person name="Poliakov A.V."/>
            <person name="Pollet N."/>
            <person name="Robert J."/>
            <person name="Salamov A."/>
            <person name="Sater A.K."/>
            <person name="Schmutz J."/>
            <person name="Terry A."/>
            <person name="Vize P.D."/>
            <person name="Warren W.C."/>
            <person name="Wells D."/>
            <person name="Wills A."/>
            <person name="Wilson R.K."/>
            <person name="Zimmerman L.B."/>
            <person name="Zorn A.M."/>
            <person name="Grainger R."/>
            <person name="Grammer T."/>
            <person name="Khokha M.K."/>
            <person name="Richardson P.M."/>
            <person name="Rokhsar D.S."/>
        </authorList>
    </citation>
    <scope>NUCLEOTIDE SEQUENCE [LARGE SCALE GENOMIC DNA]</scope>
    <source>
        <strain evidence="4">Nigerian</strain>
    </source>
</reference>
<dbReference type="Pfam" id="PF12796">
    <property type="entry name" value="Ank_2"/>
    <property type="match status" value="3"/>
</dbReference>
<feature type="repeat" description="ANK" evidence="1">
    <location>
        <begin position="332"/>
        <end position="364"/>
    </location>
</feature>
<dbReference type="InterPro" id="IPR011029">
    <property type="entry name" value="DEATH-like_dom_sf"/>
</dbReference>
<dbReference type="InterPro" id="IPR036770">
    <property type="entry name" value="Ankyrin_rpt-contain_sf"/>
</dbReference>
<dbReference type="PRINTS" id="PR01415">
    <property type="entry name" value="ANKYRIN"/>
</dbReference>
<feature type="repeat" description="ANK" evidence="1">
    <location>
        <begin position="365"/>
        <end position="397"/>
    </location>
</feature>
<organism evidence="4">
    <name type="scientific">Xenopus tropicalis</name>
    <name type="common">Western clawed frog</name>
    <name type="synonym">Silurana tropicalis</name>
    <dbReference type="NCBI Taxonomy" id="8364"/>
    <lineage>
        <taxon>Eukaryota</taxon>
        <taxon>Metazoa</taxon>
        <taxon>Chordata</taxon>
        <taxon>Craniata</taxon>
        <taxon>Vertebrata</taxon>
        <taxon>Euteleostomi</taxon>
        <taxon>Amphibia</taxon>
        <taxon>Batrachia</taxon>
        <taxon>Anura</taxon>
        <taxon>Pipoidea</taxon>
        <taxon>Pipidae</taxon>
        <taxon>Xenopodinae</taxon>
        <taxon>Xenopus</taxon>
        <taxon>Silurana</taxon>
    </lineage>
</organism>
<dbReference type="PANTHER" id="PTHR24125">
    <property type="entry name" value="ANKYRIN REPEAT AND DEATH DOMAIN-CONTAINING PROTEIN"/>
    <property type="match status" value="1"/>
</dbReference>
<evidence type="ECO:0000313" key="4">
    <source>
        <dbReference type="Ensembl" id="ENSXETP00000060931"/>
    </source>
</evidence>
<dbReference type="Bgee" id="ENSXETG00000032144">
    <property type="expression patterns" value="Expressed in neurula embryo and 7 other cell types or tissues"/>
</dbReference>
<feature type="repeat" description="ANK" evidence="1">
    <location>
        <begin position="97"/>
        <end position="129"/>
    </location>
</feature>
<protein>
    <submittedName>
        <fullName evidence="4">Ankyrin repeat and death domain containing 1B</fullName>
    </submittedName>
</protein>
<dbReference type="Ensembl" id="ENSXETT00000066091">
    <property type="protein sequence ID" value="ENSXETP00000060931"/>
    <property type="gene ID" value="ENSXETG00000032144"/>
</dbReference>
<sequence>MKMVMRKKATAQQEQWASETGEEEPSKQNHAQKVLNTVTGLVQSVRNRNVTENDSGDHHEILLHKEMAFHDAAKKDDVLAMTRLLEQKANINAKNNLNRTALHFAVAANKMQAVSFLLSHKARVDIADKHGLTVLHLAAWSADLTIVQMLIKAGISQKATNQDGMNVLHFAAQNDKNDIVEYLIKDLQLKDLNILDKKKRKPFHLAAEKGHIDMVTKLIEFELFTLEKDKEGNTALHYAAKNGHSSVVETLLEIWKENEIDEPNESGATPFYLAAGGGHVACAELLLHKGSNINTTTHDGYGALHIAAQNGFTSFVSFLLNNAIESNPEPNERNNPFHLALLNNHMEIIDILLERKYDINATNARQQSPLHLAAEYKNTELVEKLLIAGCDLTISDKQKKTALGTAARSNHILIVDMIIKAERYYGLIQGPNENSEQGDQEEILTFKQDHSSKTRLIRSALWNLAYKHLKPDEWKKMAQGWKFTEAQIKAIEEQWTGKESYKEHCHRMLLIWLHGVLLAKENPIKALYEVLVEMGHKETAENFRAECTNGSNTEAKKCCIS</sequence>
<dbReference type="AlphaFoldDB" id="A0A6I8PXZ0"/>
<evidence type="ECO:0000259" key="3">
    <source>
        <dbReference type="PROSITE" id="PS50017"/>
    </source>
</evidence>
<dbReference type="InParanoid" id="A0A6I8PXZ0"/>
<evidence type="ECO:0000256" key="1">
    <source>
        <dbReference type="PROSITE-ProRule" id="PRU00023"/>
    </source>
</evidence>
<feature type="region of interest" description="Disordered" evidence="2">
    <location>
        <begin position="1"/>
        <end position="30"/>
    </location>
</feature>
<gene>
    <name evidence="4" type="primary">ankdd1b</name>
</gene>
<dbReference type="GO" id="GO:0007165">
    <property type="term" value="P:signal transduction"/>
    <property type="evidence" value="ECO:0007669"/>
    <property type="project" value="InterPro"/>
</dbReference>